<reference evidence="11" key="1">
    <citation type="submission" date="2021-01" db="EMBL/GenBank/DDBJ databases">
        <authorList>
            <person name="Corre E."/>
            <person name="Pelletier E."/>
            <person name="Niang G."/>
            <person name="Scheremetjew M."/>
            <person name="Finn R."/>
            <person name="Kale V."/>
            <person name="Holt S."/>
            <person name="Cochrane G."/>
            <person name="Meng A."/>
            <person name="Brown T."/>
            <person name="Cohen L."/>
        </authorList>
    </citation>
    <scope>NUCLEOTIDE SEQUENCE</scope>
    <source>
        <strain evidence="11">SAG 36.94</strain>
    </source>
</reference>
<evidence type="ECO:0000256" key="5">
    <source>
        <dbReference type="ARBA" id="ARBA00022660"/>
    </source>
</evidence>
<evidence type="ECO:0000256" key="6">
    <source>
        <dbReference type="ARBA" id="ARBA00022792"/>
    </source>
</evidence>
<dbReference type="EMBL" id="HBGH01014574">
    <property type="protein sequence ID" value="CAD9235995.1"/>
    <property type="molecule type" value="Transcribed_RNA"/>
</dbReference>
<keyword evidence="9" id="KW-0472">Membrane</keyword>
<dbReference type="InterPro" id="IPR007741">
    <property type="entry name" value="Ribosomal_mL43/mS25/NADH_DH"/>
</dbReference>
<evidence type="ECO:0000256" key="7">
    <source>
        <dbReference type="ARBA" id="ARBA00022982"/>
    </source>
</evidence>
<keyword evidence="4" id="KW-0813">Transport</keyword>
<dbReference type="Gene3D" id="3.40.30.10">
    <property type="entry name" value="Glutaredoxin"/>
    <property type="match status" value="1"/>
</dbReference>
<evidence type="ECO:0000256" key="8">
    <source>
        <dbReference type="ARBA" id="ARBA00023128"/>
    </source>
</evidence>
<keyword evidence="8" id="KW-0496">Mitochondrion</keyword>
<keyword evidence="7" id="KW-0249">Electron transport</keyword>
<dbReference type="AlphaFoldDB" id="A0A7S1TGC2"/>
<dbReference type="GO" id="GO:0005743">
    <property type="term" value="C:mitochondrial inner membrane"/>
    <property type="evidence" value="ECO:0007669"/>
    <property type="project" value="UniProtKB-SubCell"/>
</dbReference>
<dbReference type="PANTHER" id="PTHR12878">
    <property type="entry name" value="NADH-UBIQUINONE OXIDOREDUCTASE B8 SUBUNIT"/>
    <property type="match status" value="1"/>
</dbReference>
<protein>
    <recommendedName>
        <fullName evidence="10">Ribosomal protein/NADH dehydrogenase domain-containing protein</fullName>
    </recommendedName>
</protein>
<dbReference type="InterPro" id="IPR036249">
    <property type="entry name" value="Thioredoxin-like_sf"/>
</dbReference>
<evidence type="ECO:0000256" key="2">
    <source>
        <dbReference type="ARBA" id="ARBA00004443"/>
    </source>
</evidence>
<dbReference type="Pfam" id="PF05047">
    <property type="entry name" value="L51_S25_CI-B8"/>
    <property type="match status" value="1"/>
</dbReference>
<organism evidence="11">
    <name type="scientific">Compsopogon caeruleus</name>
    <dbReference type="NCBI Taxonomy" id="31354"/>
    <lineage>
        <taxon>Eukaryota</taxon>
        <taxon>Rhodophyta</taxon>
        <taxon>Compsopogonophyceae</taxon>
        <taxon>Compsopogonales</taxon>
        <taxon>Compsopogonaceae</taxon>
        <taxon>Compsopogon</taxon>
    </lineage>
</organism>
<keyword evidence="6" id="KW-0999">Mitochondrion inner membrane</keyword>
<dbReference type="SMART" id="SM00916">
    <property type="entry name" value="L51_S25_CI-B8"/>
    <property type="match status" value="1"/>
</dbReference>
<evidence type="ECO:0000256" key="4">
    <source>
        <dbReference type="ARBA" id="ARBA00022448"/>
    </source>
</evidence>
<evidence type="ECO:0000256" key="9">
    <source>
        <dbReference type="ARBA" id="ARBA00023136"/>
    </source>
</evidence>
<evidence type="ECO:0000313" key="11">
    <source>
        <dbReference type="EMBL" id="CAD9235995.1"/>
    </source>
</evidence>
<proteinExistence type="inferred from homology"/>
<comment type="similarity">
    <text evidence="3">Belongs to the complex I NDUFA2 subunit family.</text>
</comment>
<comment type="subcellular location">
    <subcellularLocation>
        <location evidence="2">Mitochondrion inner membrane</location>
        <topology evidence="2">Peripheral membrane protein</topology>
        <orientation evidence="2">Matrix side</orientation>
    </subcellularLocation>
</comment>
<accession>A0A7S1TGC2</accession>
<dbReference type="SUPFAM" id="SSF52833">
    <property type="entry name" value="Thioredoxin-like"/>
    <property type="match status" value="1"/>
</dbReference>
<evidence type="ECO:0000259" key="10">
    <source>
        <dbReference type="SMART" id="SM00916"/>
    </source>
</evidence>
<dbReference type="InterPro" id="IPR016464">
    <property type="entry name" value="NADH_Ub_cplx-1_asu_su-2"/>
</dbReference>
<evidence type="ECO:0000256" key="1">
    <source>
        <dbReference type="ARBA" id="ARBA00003195"/>
    </source>
</evidence>
<dbReference type="PANTHER" id="PTHR12878:SF0">
    <property type="entry name" value="NADH DEHYDROGENASE [UBIQUINONE] 1 ALPHA SUBCOMPLEX SUBUNIT 2"/>
    <property type="match status" value="1"/>
</dbReference>
<comment type="function">
    <text evidence="1">Accessory subunit of the mitochondrial membrane respiratory chain NADH dehydrogenase (Complex I), that is believed not to be involved in catalysis. Complex I functions in the transfer of electrons from NADH to the respiratory chain. The immediate electron acceptor for the enzyme is believed to be ubiquinone.</text>
</comment>
<keyword evidence="5" id="KW-0679">Respiratory chain</keyword>
<evidence type="ECO:0000256" key="3">
    <source>
        <dbReference type="ARBA" id="ARBA00008939"/>
    </source>
</evidence>
<gene>
    <name evidence="11" type="ORF">CCAE0312_LOCUS8087</name>
</gene>
<feature type="domain" description="Ribosomal protein/NADH dehydrogenase" evidence="10">
    <location>
        <begin position="20"/>
        <end position="93"/>
    </location>
</feature>
<name>A0A7S1TGC2_9RHOD</name>
<sequence length="116" mass="12702">MSWRATLSKHIHELRVVYCTKSIASAGTREFIRNEYPILKKFNPGLPIYVRPCEGAEPFVAVRLDRGKVERKTTGGMMASEVALSVKLLASSPSNLGIGTPPVLLGGENHNFAHIV</sequence>